<feature type="transmembrane region" description="Helical" evidence="1">
    <location>
        <begin position="86"/>
        <end position="104"/>
    </location>
</feature>
<dbReference type="RefSeq" id="WP_380216491.1">
    <property type="nucleotide sequence ID" value="NZ_JBHTBN010000001.1"/>
</dbReference>
<dbReference type="EMBL" id="JBHTBN010000001">
    <property type="protein sequence ID" value="MFC7356643.1"/>
    <property type="molecule type" value="Genomic_DNA"/>
</dbReference>
<evidence type="ECO:0000313" key="2">
    <source>
        <dbReference type="EMBL" id="MFC7356643.1"/>
    </source>
</evidence>
<comment type="caution">
    <text evidence="2">The sequence shown here is derived from an EMBL/GenBank/DDBJ whole genome shotgun (WGS) entry which is preliminary data.</text>
</comment>
<evidence type="ECO:0000256" key="1">
    <source>
        <dbReference type="SAM" id="Phobius"/>
    </source>
</evidence>
<protein>
    <submittedName>
        <fullName evidence="2">Uncharacterized protein</fullName>
    </submittedName>
</protein>
<keyword evidence="1" id="KW-0472">Membrane</keyword>
<keyword evidence="1" id="KW-0812">Transmembrane</keyword>
<gene>
    <name evidence="2" type="ORF">ACFQO1_03010</name>
</gene>
<proteinExistence type="predicted"/>
<dbReference type="Proteomes" id="UP001596415">
    <property type="component" value="Unassembled WGS sequence"/>
</dbReference>
<feature type="transmembrane region" description="Helical" evidence="1">
    <location>
        <begin position="29"/>
        <end position="46"/>
    </location>
</feature>
<feature type="transmembrane region" description="Helical" evidence="1">
    <location>
        <begin position="124"/>
        <end position="142"/>
    </location>
</feature>
<keyword evidence="3" id="KW-1185">Reference proteome</keyword>
<accession>A0ABW2MPJ0</accession>
<sequence>MTLKQICETDKKAFEKLRNFQMNNSFKKVGWAIVIVSVLLVLSGKFFEEPNWFRTLFRNLILIGFLVVSFSREKIEDEMVRHLRGVSYRLAFLLGVLYAIIHPYLDYLVDLLLNIENPKIEASYFQIFLYMFMIQIAFFEVMKKRGA</sequence>
<feature type="transmembrane region" description="Helical" evidence="1">
    <location>
        <begin position="52"/>
        <end position="70"/>
    </location>
</feature>
<organism evidence="2 3">
    <name type="scientific">Jejudonia soesokkakensis</name>
    <dbReference type="NCBI Taxonomy" id="1323432"/>
    <lineage>
        <taxon>Bacteria</taxon>
        <taxon>Pseudomonadati</taxon>
        <taxon>Bacteroidota</taxon>
        <taxon>Flavobacteriia</taxon>
        <taxon>Flavobacteriales</taxon>
        <taxon>Flavobacteriaceae</taxon>
        <taxon>Jejudonia</taxon>
    </lineage>
</organism>
<name>A0ABW2MPJ0_9FLAO</name>
<reference evidence="3" key="1">
    <citation type="journal article" date="2019" name="Int. J. Syst. Evol. Microbiol.">
        <title>The Global Catalogue of Microorganisms (GCM) 10K type strain sequencing project: providing services to taxonomists for standard genome sequencing and annotation.</title>
        <authorList>
            <consortium name="The Broad Institute Genomics Platform"/>
            <consortium name="The Broad Institute Genome Sequencing Center for Infectious Disease"/>
            <person name="Wu L."/>
            <person name="Ma J."/>
        </authorList>
    </citation>
    <scope>NUCLEOTIDE SEQUENCE [LARGE SCALE GENOMIC DNA]</scope>
    <source>
        <strain evidence="3">CGMCC 1.16306</strain>
    </source>
</reference>
<keyword evidence="1" id="KW-1133">Transmembrane helix</keyword>
<evidence type="ECO:0000313" key="3">
    <source>
        <dbReference type="Proteomes" id="UP001596415"/>
    </source>
</evidence>